<sequence length="104" mass="11787">MQETLKTFRSEKQKGDEGRITGHSGREAYKFLKNVHRLPSGTKGFSKKTRLMLRGRPSSLDESAIISIFSRRQLKMLVKTLQTPFSSDFFHISVLANFLALALA</sequence>
<organism evidence="2 3">
    <name type="scientific">Romanomermis culicivorax</name>
    <name type="common">Nematode worm</name>
    <dbReference type="NCBI Taxonomy" id="13658"/>
    <lineage>
        <taxon>Eukaryota</taxon>
        <taxon>Metazoa</taxon>
        <taxon>Ecdysozoa</taxon>
        <taxon>Nematoda</taxon>
        <taxon>Enoplea</taxon>
        <taxon>Dorylaimia</taxon>
        <taxon>Mermithida</taxon>
        <taxon>Mermithoidea</taxon>
        <taxon>Mermithidae</taxon>
        <taxon>Romanomermis</taxon>
    </lineage>
</organism>
<proteinExistence type="predicted"/>
<evidence type="ECO:0000256" key="1">
    <source>
        <dbReference type="SAM" id="MobiDB-lite"/>
    </source>
</evidence>
<dbReference type="AlphaFoldDB" id="A0A915HXF5"/>
<evidence type="ECO:0000313" key="3">
    <source>
        <dbReference type="WBParaSite" id="nRc.2.0.1.t06113-RA"/>
    </source>
</evidence>
<protein>
    <submittedName>
        <fullName evidence="3">Uncharacterized protein</fullName>
    </submittedName>
</protein>
<feature type="region of interest" description="Disordered" evidence="1">
    <location>
        <begin position="1"/>
        <end position="21"/>
    </location>
</feature>
<name>A0A915HXF5_ROMCU</name>
<dbReference type="WBParaSite" id="nRc.2.0.1.t06113-RA">
    <property type="protein sequence ID" value="nRc.2.0.1.t06113-RA"/>
    <property type="gene ID" value="nRc.2.0.1.g06113"/>
</dbReference>
<reference evidence="3" key="1">
    <citation type="submission" date="2022-11" db="UniProtKB">
        <authorList>
            <consortium name="WormBaseParasite"/>
        </authorList>
    </citation>
    <scope>IDENTIFICATION</scope>
</reference>
<accession>A0A915HXF5</accession>
<dbReference type="Proteomes" id="UP000887565">
    <property type="component" value="Unplaced"/>
</dbReference>
<evidence type="ECO:0000313" key="2">
    <source>
        <dbReference type="Proteomes" id="UP000887565"/>
    </source>
</evidence>
<keyword evidence="2" id="KW-1185">Reference proteome</keyword>